<dbReference type="EMBL" id="JAUSSU010000007">
    <property type="protein sequence ID" value="MDQ0114129.1"/>
    <property type="molecule type" value="Genomic_DNA"/>
</dbReference>
<feature type="transmembrane region" description="Helical" evidence="7">
    <location>
        <begin position="142"/>
        <end position="162"/>
    </location>
</feature>
<evidence type="ECO:0000259" key="8">
    <source>
        <dbReference type="PROSITE" id="PS50928"/>
    </source>
</evidence>
<keyword evidence="3" id="KW-1003">Cell membrane</keyword>
<dbReference type="InterPro" id="IPR035906">
    <property type="entry name" value="MetI-like_sf"/>
</dbReference>
<feature type="transmembrane region" description="Helical" evidence="7">
    <location>
        <begin position="183"/>
        <end position="208"/>
    </location>
</feature>
<evidence type="ECO:0000256" key="5">
    <source>
        <dbReference type="ARBA" id="ARBA00022989"/>
    </source>
</evidence>
<keyword evidence="10" id="KW-1185">Reference proteome</keyword>
<keyword evidence="9" id="KW-0762">Sugar transport</keyword>
<dbReference type="PANTHER" id="PTHR43744">
    <property type="entry name" value="ABC TRANSPORTER PERMEASE PROTEIN MG189-RELATED-RELATED"/>
    <property type="match status" value="1"/>
</dbReference>
<keyword evidence="5 7" id="KW-1133">Transmembrane helix</keyword>
<dbReference type="Proteomes" id="UP001229346">
    <property type="component" value="Unassembled WGS sequence"/>
</dbReference>
<evidence type="ECO:0000256" key="7">
    <source>
        <dbReference type="RuleBase" id="RU363032"/>
    </source>
</evidence>
<sequence>MMNYRVRGQLVNLFFLSLLAFFFIFPIYWILRSSLLDFGEIMDYPPILFPEAFRWENYEEVLNRVDFLLYIGNTFIIIVPVLIGVGLTSSLAAFGFARIEFPLKNMWFSLVIMTILLPSIVTLVPTYIGWAKLGLTDTFLPLILPAFFGGGAFNIFLLRQFLLTIPRDLDESAVMDGAGFFTIYSRIILPLIRPALVAVLLFTFVGVWNDFLNQLVYLNDQDMYTVALGLSTLRSSLTSPMHLIMAGTMIMVIPATIIFLFGQRYFTEGIATTGIKG</sequence>
<dbReference type="Gene3D" id="1.10.3720.10">
    <property type="entry name" value="MetI-like"/>
    <property type="match status" value="1"/>
</dbReference>
<feature type="transmembrane region" description="Helical" evidence="7">
    <location>
        <begin position="12"/>
        <end position="31"/>
    </location>
</feature>
<dbReference type="RefSeq" id="WP_307205448.1">
    <property type="nucleotide sequence ID" value="NZ_JAUSSU010000007.1"/>
</dbReference>
<dbReference type="PANTHER" id="PTHR43744:SF12">
    <property type="entry name" value="ABC TRANSPORTER PERMEASE PROTEIN MG189-RELATED"/>
    <property type="match status" value="1"/>
</dbReference>
<comment type="caution">
    <text evidence="9">The sequence shown here is derived from an EMBL/GenBank/DDBJ whole genome shotgun (WGS) entry which is preliminary data.</text>
</comment>
<dbReference type="CDD" id="cd06261">
    <property type="entry name" value="TM_PBP2"/>
    <property type="match status" value="1"/>
</dbReference>
<evidence type="ECO:0000313" key="9">
    <source>
        <dbReference type="EMBL" id="MDQ0114129.1"/>
    </source>
</evidence>
<organism evidence="9 10">
    <name type="scientific">Paenibacillus harenae</name>
    <dbReference type="NCBI Taxonomy" id="306543"/>
    <lineage>
        <taxon>Bacteria</taxon>
        <taxon>Bacillati</taxon>
        <taxon>Bacillota</taxon>
        <taxon>Bacilli</taxon>
        <taxon>Bacillales</taxon>
        <taxon>Paenibacillaceae</taxon>
        <taxon>Paenibacillus</taxon>
    </lineage>
</organism>
<evidence type="ECO:0000256" key="2">
    <source>
        <dbReference type="ARBA" id="ARBA00022448"/>
    </source>
</evidence>
<evidence type="ECO:0000313" key="10">
    <source>
        <dbReference type="Proteomes" id="UP001229346"/>
    </source>
</evidence>
<evidence type="ECO:0000256" key="3">
    <source>
        <dbReference type="ARBA" id="ARBA00022475"/>
    </source>
</evidence>
<feature type="transmembrane region" description="Helical" evidence="7">
    <location>
        <begin position="106"/>
        <end position="130"/>
    </location>
</feature>
<evidence type="ECO:0000256" key="6">
    <source>
        <dbReference type="ARBA" id="ARBA00023136"/>
    </source>
</evidence>
<evidence type="ECO:0000256" key="1">
    <source>
        <dbReference type="ARBA" id="ARBA00004651"/>
    </source>
</evidence>
<keyword evidence="4 7" id="KW-0812">Transmembrane</keyword>
<protein>
    <submittedName>
        <fullName evidence="9">Multiple sugar transport system permease protein</fullName>
    </submittedName>
</protein>
<feature type="transmembrane region" description="Helical" evidence="7">
    <location>
        <begin position="241"/>
        <end position="261"/>
    </location>
</feature>
<keyword evidence="6 7" id="KW-0472">Membrane</keyword>
<proteinExistence type="inferred from homology"/>
<dbReference type="SUPFAM" id="SSF161098">
    <property type="entry name" value="MetI-like"/>
    <property type="match status" value="1"/>
</dbReference>
<accession>A0ABT9U7C9</accession>
<dbReference type="Pfam" id="PF00528">
    <property type="entry name" value="BPD_transp_1"/>
    <property type="match status" value="1"/>
</dbReference>
<keyword evidence="2 7" id="KW-0813">Transport</keyword>
<feature type="domain" description="ABC transmembrane type-1" evidence="8">
    <location>
        <begin position="71"/>
        <end position="262"/>
    </location>
</feature>
<dbReference type="PROSITE" id="PS50928">
    <property type="entry name" value="ABC_TM1"/>
    <property type="match status" value="1"/>
</dbReference>
<comment type="similarity">
    <text evidence="7">Belongs to the binding-protein-dependent transport system permease family.</text>
</comment>
<feature type="transmembrane region" description="Helical" evidence="7">
    <location>
        <begin position="67"/>
        <end position="94"/>
    </location>
</feature>
<reference evidence="9 10" key="1">
    <citation type="submission" date="2023-07" db="EMBL/GenBank/DDBJ databases">
        <title>Sorghum-associated microbial communities from plants grown in Nebraska, USA.</title>
        <authorList>
            <person name="Schachtman D."/>
        </authorList>
    </citation>
    <scope>NUCLEOTIDE SEQUENCE [LARGE SCALE GENOMIC DNA]</scope>
    <source>
        <strain evidence="9 10">CC482</strain>
    </source>
</reference>
<evidence type="ECO:0000256" key="4">
    <source>
        <dbReference type="ARBA" id="ARBA00022692"/>
    </source>
</evidence>
<comment type="subcellular location">
    <subcellularLocation>
        <location evidence="1 7">Cell membrane</location>
        <topology evidence="1 7">Multi-pass membrane protein</topology>
    </subcellularLocation>
</comment>
<name>A0ABT9U7C9_PAEHA</name>
<gene>
    <name evidence="9" type="ORF">J2T15_003584</name>
</gene>
<dbReference type="InterPro" id="IPR000515">
    <property type="entry name" value="MetI-like"/>
</dbReference>